<dbReference type="PANTHER" id="PTHR34071:SF2">
    <property type="entry name" value="FLAVIN-NUCLEOTIDE-BINDING PROTEIN"/>
    <property type="match status" value="1"/>
</dbReference>
<reference evidence="1 2" key="1">
    <citation type="submission" date="2019-07" db="EMBL/GenBank/DDBJ databases">
        <title>Whole genome shotgun sequence of Asaia bogorensis NBRC 16594.</title>
        <authorList>
            <person name="Hosoyama A."/>
            <person name="Uohara A."/>
            <person name="Ohji S."/>
            <person name="Ichikawa N."/>
        </authorList>
    </citation>
    <scope>NUCLEOTIDE SEQUENCE [LARGE SCALE GENOMIC DNA]</scope>
    <source>
        <strain evidence="1 2">NBRC 16594</strain>
    </source>
</reference>
<dbReference type="PANTHER" id="PTHR34071">
    <property type="entry name" value="5-NITROIMIDAZOLE ANTIBIOTICS RESISTANCE PROTEIN, NIMA-FAMILY-RELATED PROTEIN-RELATED"/>
    <property type="match status" value="1"/>
</dbReference>
<dbReference type="Proteomes" id="UP000321287">
    <property type="component" value="Unassembled WGS sequence"/>
</dbReference>
<dbReference type="RefSeq" id="WP_083510983.1">
    <property type="nucleotide sequence ID" value="NZ_AP014690.1"/>
</dbReference>
<proteinExistence type="predicted"/>
<evidence type="ECO:0008006" key="3">
    <source>
        <dbReference type="Google" id="ProtNLM"/>
    </source>
</evidence>
<sequence length="212" mass="22630">MIPDYARARQARRAHYDEATLHAILDTGLVGHVGFVVDERPMVIPMAYARIGSTLYLHGASKTRIMALDGQKLCLTVTQLTGIVVARSSFHHSVNYRSAVVHGTARKVLAEEHQLALDAITDHLLPGRSGEVRAMTAQERKATGVMALDIEAASAKIRTGGPVEDDADLPSTQWGGVVPVVTALGTGLQDGHTPEGTLPPASLRKAQAKFLA</sequence>
<dbReference type="Gene3D" id="2.30.110.10">
    <property type="entry name" value="Electron Transport, Fmn-binding Protein, Chain A"/>
    <property type="match status" value="1"/>
</dbReference>
<organism evidence="1 2">
    <name type="scientific">Asaia bogorensis NBRC 16594</name>
    <dbReference type="NCBI Taxonomy" id="1231624"/>
    <lineage>
        <taxon>Bacteria</taxon>
        <taxon>Pseudomonadati</taxon>
        <taxon>Pseudomonadota</taxon>
        <taxon>Alphaproteobacteria</taxon>
        <taxon>Acetobacterales</taxon>
        <taxon>Acetobacteraceae</taxon>
        <taxon>Asaia</taxon>
    </lineage>
</organism>
<protein>
    <recommendedName>
        <fullName evidence="3">Pyridoxamine 5'-phosphate oxidase family protein</fullName>
    </recommendedName>
</protein>
<dbReference type="KEGG" id="abg:Asbog_01988"/>
<comment type="caution">
    <text evidence="1">The sequence shown here is derived from an EMBL/GenBank/DDBJ whole genome shotgun (WGS) entry which is preliminary data.</text>
</comment>
<dbReference type="AlphaFoldDB" id="A0AAN4U1Q1"/>
<dbReference type="GeneID" id="78227012"/>
<keyword evidence="2" id="KW-1185">Reference proteome</keyword>
<dbReference type="InterPro" id="IPR024747">
    <property type="entry name" value="Pyridox_Oxase-rel"/>
</dbReference>
<dbReference type="SUPFAM" id="SSF50475">
    <property type="entry name" value="FMN-binding split barrel"/>
    <property type="match status" value="1"/>
</dbReference>
<name>A0AAN4U1Q1_9PROT</name>
<dbReference type="EMBL" id="BJVS01000001">
    <property type="protein sequence ID" value="GEL52333.1"/>
    <property type="molecule type" value="Genomic_DNA"/>
</dbReference>
<evidence type="ECO:0000313" key="2">
    <source>
        <dbReference type="Proteomes" id="UP000321287"/>
    </source>
</evidence>
<accession>A0AAN4U1Q1</accession>
<dbReference type="InterPro" id="IPR012349">
    <property type="entry name" value="Split_barrel_FMN-bd"/>
</dbReference>
<gene>
    <name evidence="1" type="ORF">ABO01nite_03400</name>
</gene>
<evidence type="ECO:0000313" key="1">
    <source>
        <dbReference type="EMBL" id="GEL52333.1"/>
    </source>
</evidence>
<dbReference type="Pfam" id="PF12900">
    <property type="entry name" value="Pyridox_ox_2"/>
    <property type="match status" value="1"/>
</dbReference>